<dbReference type="RefSeq" id="WP_386736138.1">
    <property type="nucleotide sequence ID" value="NZ_JBHRXI010000015.1"/>
</dbReference>
<comment type="caution">
    <text evidence="1">The sequence shown here is derived from an EMBL/GenBank/DDBJ whole genome shotgun (WGS) entry which is preliminary data.</text>
</comment>
<reference evidence="2" key="1">
    <citation type="journal article" date="2019" name="Int. J. Syst. Evol. Microbiol.">
        <title>The Global Catalogue of Microorganisms (GCM) 10K type strain sequencing project: providing services to taxonomists for standard genome sequencing and annotation.</title>
        <authorList>
            <consortium name="The Broad Institute Genomics Platform"/>
            <consortium name="The Broad Institute Genome Sequencing Center for Infectious Disease"/>
            <person name="Wu L."/>
            <person name="Ma J."/>
        </authorList>
    </citation>
    <scope>NUCLEOTIDE SEQUENCE [LARGE SCALE GENOMIC DNA]</scope>
    <source>
        <strain evidence="2">KCTC 42911</strain>
    </source>
</reference>
<evidence type="ECO:0000313" key="2">
    <source>
        <dbReference type="Proteomes" id="UP001595629"/>
    </source>
</evidence>
<proteinExistence type="predicted"/>
<organism evidence="1 2">
    <name type="scientific">Lutimaribacter marinistellae</name>
    <dbReference type="NCBI Taxonomy" id="1820329"/>
    <lineage>
        <taxon>Bacteria</taxon>
        <taxon>Pseudomonadati</taxon>
        <taxon>Pseudomonadota</taxon>
        <taxon>Alphaproteobacteria</taxon>
        <taxon>Rhodobacterales</taxon>
        <taxon>Roseobacteraceae</taxon>
        <taxon>Lutimaribacter</taxon>
    </lineage>
</organism>
<dbReference type="EMBL" id="JBHRXI010000015">
    <property type="protein sequence ID" value="MFC3614860.1"/>
    <property type="molecule type" value="Genomic_DNA"/>
</dbReference>
<evidence type="ECO:0000313" key="1">
    <source>
        <dbReference type="EMBL" id="MFC3614860.1"/>
    </source>
</evidence>
<dbReference type="InterPro" id="IPR038396">
    <property type="entry name" value="SpoIIAA-like_sf"/>
</dbReference>
<sequence>MIAIDKQMDGALLEVEISGRLTAEEYETTLVPAVEAALAEHDRIRVVAILWQEFEGFDLGAAWADTKMGLSHWSGFDRIALVTDTGWIKGSARVFAPLMPCPVQVFELAEAEEARRWIRESLGAVHFVDLGGPGLMVQLVGKLEPAVIEAAEEDLEAEIRARDGFRLLLDLTEFDGWHGLSALMAHASLVRDHSGMVEKAAVVGDSAWQHMAQRVMSNFLKAETRFFDSTGIERAKKWLKDG</sequence>
<keyword evidence="2" id="KW-1185">Reference proteome</keyword>
<accession>A0ABV7TM11</accession>
<dbReference type="Pfam" id="PF11964">
    <property type="entry name" value="SpoIIAA-like"/>
    <property type="match status" value="2"/>
</dbReference>
<dbReference type="Gene3D" id="3.40.50.10600">
    <property type="entry name" value="SpoIIaa-like domains"/>
    <property type="match status" value="2"/>
</dbReference>
<gene>
    <name evidence="1" type="ORF">ACFORG_13905</name>
</gene>
<protein>
    <submittedName>
        <fullName evidence="1">STAS/SEC14 domain-containing protein</fullName>
    </submittedName>
</protein>
<dbReference type="InterPro" id="IPR021866">
    <property type="entry name" value="SpoIIAA-like"/>
</dbReference>
<dbReference type="InterPro" id="IPR036513">
    <property type="entry name" value="STAS_dom_sf"/>
</dbReference>
<dbReference type="Proteomes" id="UP001595629">
    <property type="component" value="Unassembled WGS sequence"/>
</dbReference>
<dbReference type="SUPFAM" id="SSF52091">
    <property type="entry name" value="SpoIIaa-like"/>
    <property type="match status" value="2"/>
</dbReference>
<name>A0ABV7TM11_9RHOB</name>